<name>A0ABQ2UPG4_9ACTN</name>
<dbReference type="PANTHER" id="PTHR42850:SF7">
    <property type="entry name" value="BIS(5'-NUCLEOSYL)-TETRAPHOSPHATASE PRPE [ASYMMETRICAL]"/>
    <property type="match status" value="1"/>
</dbReference>
<feature type="domain" description="Polynucleotide kinase-phosphatase ligase" evidence="3">
    <location>
        <begin position="822"/>
        <end position="954"/>
    </location>
</feature>
<dbReference type="Pfam" id="PF16542">
    <property type="entry name" value="PNKP_ligase"/>
    <property type="match status" value="2"/>
</dbReference>
<protein>
    <submittedName>
        <fullName evidence="4">Polynucleotide kinase-phosphatase</fullName>
    </submittedName>
</protein>
<reference evidence="5" key="1">
    <citation type="journal article" date="2019" name="Int. J. Syst. Evol. Microbiol.">
        <title>The Global Catalogue of Microorganisms (GCM) 10K type strain sequencing project: providing services to taxonomists for standard genome sequencing and annotation.</title>
        <authorList>
            <consortium name="The Broad Institute Genomics Platform"/>
            <consortium name="The Broad Institute Genome Sequencing Center for Infectious Disease"/>
            <person name="Wu L."/>
            <person name="Ma J."/>
        </authorList>
    </citation>
    <scope>NUCLEOTIDE SEQUENCE [LARGE SCALE GENOMIC DNA]</scope>
    <source>
        <strain evidence="5">JCM 3399</strain>
    </source>
</reference>
<proteinExistence type="predicted"/>
<evidence type="ECO:0000259" key="2">
    <source>
        <dbReference type="Pfam" id="PF00149"/>
    </source>
</evidence>
<dbReference type="EMBL" id="BMRP01000002">
    <property type="protein sequence ID" value="GGU47552.1"/>
    <property type="molecule type" value="Genomic_DNA"/>
</dbReference>
<feature type="region of interest" description="Disordered" evidence="1">
    <location>
        <begin position="1"/>
        <end position="47"/>
    </location>
</feature>
<dbReference type="SUPFAM" id="SSF56091">
    <property type="entry name" value="DNA ligase/mRNA capping enzyme, catalytic domain"/>
    <property type="match status" value="1"/>
</dbReference>
<organism evidence="4 5">
    <name type="scientific">Streptomyces albospinus</name>
    <dbReference type="NCBI Taxonomy" id="285515"/>
    <lineage>
        <taxon>Bacteria</taxon>
        <taxon>Bacillati</taxon>
        <taxon>Actinomycetota</taxon>
        <taxon>Actinomycetes</taxon>
        <taxon>Kitasatosporales</taxon>
        <taxon>Streptomycetaceae</taxon>
        <taxon>Streptomyces</taxon>
    </lineage>
</organism>
<dbReference type="PANTHER" id="PTHR42850">
    <property type="entry name" value="METALLOPHOSPHOESTERASE"/>
    <property type="match status" value="1"/>
</dbReference>
<dbReference type="InterPro" id="IPR029052">
    <property type="entry name" value="Metallo-depent_PP-like"/>
</dbReference>
<dbReference type="CDD" id="cd07423">
    <property type="entry name" value="MPP_Prp_like"/>
    <property type="match status" value="1"/>
</dbReference>
<dbReference type="NCBIfam" id="TIGR04075">
    <property type="entry name" value="bacter_Pnkp"/>
    <property type="match status" value="1"/>
</dbReference>
<evidence type="ECO:0000259" key="3">
    <source>
        <dbReference type="Pfam" id="PF16542"/>
    </source>
</evidence>
<dbReference type="GO" id="GO:0016301">
    <property type="term" value="F:kinase activity"/>
    <property type="evidence" value="ECO:0007669"/>
    <property type="project" value="UniProtKB-KW"/>
</dbReference>
<dbReference type="Gene3D" id="3.60.21.10">
    <property type="match status" value="1"/>
</dbReference>
<dbReference type="InterPro" id="IPR004843">
    <property type="entry name" value="Calcineurin-like_PHP"/>
</dbReference>
<dbReference type="SUPFAM" id="SSF56300">
    <property type="entry name" value="Metallo-dependent phosphatases"/>
    <property type="match status" value="1"/>
</dbReference>
<dbReference type="Proteomes" id="UP000654471">
    <property type="component" value="Unassembled WGS sequence"/>
</dbReference>
<dbReference type="Pfam" id="PF00149">
    <property type="entry name" value="Metallophos"/>
    <property type="match status" value="1"/>
</dbReference>
<sequence>MTDGERMEQRQERGAERQQGPSREQRPGDRQEPHVQPPSPSAVDAHGRVLPVPDLSLVVLIGATGSGKSTFAARHFKPTEVISSDFCRGLVSDDENDQSVSGDAFEVLHFIVGKRLAAGRLTVVDATNVQAEARAQLVRLAREHDVLPVAIVLDVPEQVCAERNAARADRAGLPRRVVQRHQRELRRSVRHLEREGFRTVHILRGQREVDTAGIVRERRYNDLRHRTGPFDIVGDIHGCRSELESLLGRLGYEPVHDALGRTVDAVHPEGRTAVFVGDLVDRGPDSPGVLRLVMGMVAAGHALCVSGNHENKLGRYLDGRKVQRTHGLAETIEQLEKEDDGFRAGVAEFIRGLVSHYVLDGGGLVVCHAGLPEKYHGRTSGRVRSFALYGDTTGETDEFGLPVRYPWAEDYRGRAAVVYGHTPIPRAGWLNNTICLDTGCVFGGRMTALRWPERELVDVPAERVWYEPARPLATEAPGGADGRPLDLNDVAGRRTVETRHMGRLAVREENSAAALEVMSRFAIDPRLLPYLPPTMAPCATSKEEAQGEGFLEHPAEAFAEYRAAGVREVVCEEKHMGSRAVVLVCRDEAVAGERFGVAHKGVSGAVYTRTGRPFFDDAAITERILRRVGACVDGAGLWAELDTDWLLLDAELMPWSLKATGLLRRQYAAVGAASGAVFPGALGALEAAQARGVEVSALLERQRGRAADAAAFTAAYRRYCWRVGATADAAGPEGAAGGDEPGAPAGIRLAPFQILAVQGRSLAGVPHTEQLALIDRLIAAEEALVARDGAVAGGGAAAPDEGAVGGVAEAGAGVPGERGERARLLAPTRRLVVDTEDEASVAAGVVWWLDLTSAGGEGMVVKPVQALVRQADGRLVQPGIKCRGREYLRIIYGPEYTRPENLRRLRIRHLGHKRSLALREYALGLEALDRLAAGEPLWRVHEAVFAVLALESEPVDPRL</sequence>
<gene>
    <name evidence="4" type="ORF">GCM10010211_09390</name>
</gene>
<dbReference type="RefSeq" id="WP_229851851.1">
    <property type="nucleotide sequence ID" value="NZ_BMRP01000002.1"/>
</dbReference>
<dbReference type="InterPro" id="IPR032380">
    <property type="entry name" value="PNKP_ligase_dom"/>
</dbReference>
<feature type="compositionally biased region" description="Basic and acidic residues" evidence="1">
    <location>
        <begin position="23"/>
        <end position="33"/>
    </location>
</feature>
<feature type="compositionally biased region" description="Basic and acidic residues" evidence="1">
    <location>
        <begin position="1"/>
        <end position="16"/>
    </location>
</feature>
<dbReference type="InterPro" id="IPR050126">
    <property type="entry name" value="Ap4A_hydrolase"/>
</dbReference>
<dbReference type="Pfam" id="PF13671">
    <property type="entry name" value="AAA_33"/>
    <property type="match status" value="1"/>
</dbReference>
<keyword evidence="4" id="KW-0808">Transferase</keyword>
<comment type="caution">
    <text evidence="4">The sequence shown here is derived from an EMBL/GenBank/DDBJ whole genome shotgun (WGS) entry which is preliminary data.</text>
</comment>
<dbReference type="InterPro" id="IPR027417">
    <property type="entry name" value="P-loop_NTPase"/>
</dbReference>
<evidence type="ECO:0000313" key="5">
    <source>
        <dbReference type="Proteomes" id="UP000654471"/>
    </source>
</evidence>
<dbReference type="SUPFAM" id="SSF52540">
    <property type="entry name" value="P-loop containing nucleoside triphosphate hydrolases"/>
    <property type="match status" value="1"/>
</dbReference>
<dbReference type="InterPro" id="IPR041780">
    <property type="entry name" value="MPP_PrpE-like"/>
</dbReference>
<accession>A0ABQ2UPG4</accession>
<feature type="domain" description="Calcineurin-like phosphoesterase" evidence="2">
    <location>
        <begin position="229"/>
        <end position="425"/>
    </location>
</feature>
<feature type="domain" description="Polynucleotide kinase-phosphatase ligase" evidence="3">
    <location>
        <begin position="513"/>
        <end position="786"/>
    </location>
</feature>
<keyword evidence="4" id="KW-0418">Kinase</keyword>
<dbReference type="Gene3D" id="3.40.50.300">
    <property type="entry name" value="P-loop containing nucleotide triphosphate hydrolases"/>
    <property type="match status" value="1"/>
</dbReference>
<evidence type="ECO:0000256" key="1">
    <source>
        <dbReference type="SAM" id="MobiDB-lite"/>
    </source>
</evidence>
<dbReference type="InterPro" id="IPR024028">
    <property type="entry name" value="PNKP_bac"/>
</dbReference>
<keyword evidence="5" id="KW-1185">Reference proteome</keyword>
<evidence type="ECO:0000313" key="4">
    <source>
        <dbReference type="EMBL" id="GGU47552.1"/>
    </source>
</evidence>
<dbReference type="Gene3D" id="3.30.470.30">
    <property type="entry name" value="DNA ligase/mRNA capping enzyme"/>
    <property type="match status" value="2"/>
</dbReference>